<protein>
    <recommendedName>
        <fullName evidence="2">Amidohydrolase 3 domain-containing protein</fullName>
    </recommendedName>
</protein>
<evidence type="ECO:0000256" key="1">
    <source>
        <dbReference type="SAM" id="SignalP"/>
    </source>
</evidence>
<dbReference type="InterPro" id="IPR032466">
    <property type="entry name" value="Metal_Hydrolase"/>
</dbReference>
<feature type="domain" description="Amidohydrolase 3" evidence="2">
    <location>
        <begin position="78"/>
        <end position="548"/>
    </location>
</feature>
<sequence>MPKQFKIFSTLLGLFLACVSCTSTLPKADLIVENAVIWTGNSAQSSAQAMAIKADTILALGTIADLQKYKGEHTVVKDMAGKFITPGFIDAHVHLMMGGNALLSVELRDATTQQEFVKRIADYTKTLAPGAWVLEGNWDHTLWGGELPKKEWIDVFTSENPVVLYRLDGHMVLANSLALKIAGIDEHTPAIEGGEIVKDAHGIPTGILKDNAMNYLLAKIPPMTVPQKEKALKAAMTYLLSNGVTSVHDVDSIGTYPIAKKLKEANELSVRIYAINPLNHWDKRNDTFKNTDKWLKTGALKGFMDGSLGSHTSVFVADYSDKAGDRGFFINDKNDLKKWISKADEKGLQVLVHAIGDDANHVLLEIFEAVSNENGPRDRRFRVEHAQHLLKEDISKFGSLDIVVSVQPYHAIDDGRWAEELIGAERIKTTYAFKSLLEEKVTLAFGSDWPVAPASPILGIYAATTRRTLDHENSEGWIPEEKITVLQALNAYTKNAAFASFDEQEKGTLEVGKLADFVVLSDNLLKVNPGTIKNIEVLQTYVGGKLAYIKK</sequence>
<dbReference type="InterPro" id="IPR033932">
    <property type="entry name" value="YtcJ-like"/>
</dbReference>
<dbReference type="SUPFAM" id="SSF51338">
    <property type="entry name" value="Composite domain of metallo-dependent hydrolases"/>
    <property type="match status" value="1"/>
</dbReference>
<dbReference type="Gene3D" id="3.10.310.70">
    <property type="match status" value="1"/>
</dbReference>
<dbReference type="SUPFAM" id="SSF51556">
    <property type="entry name" value="Metallo-dependent hydrolases"/>
    <property type="match status" value="1"/>
</dbReference>
<dbReference type="PANTHER" id="PTHR22642">
    <property type="entry name" value="IMIDAZOLONEPROPIONASE"/>
    <property type="match status" value="1"/>
</dbReference>
<dbReference type="eggNOG" id="COG1574">
    <property type="taxonomic scope" value="Bacteria"/>
</dbReference>
<dbReference type="CDD" id="cd01300">
    <property type="entry name" value="YtcJ_like"/>
    <property type="match status" value="1"/>
</dbReference>
<evidence type="ECO:0000313" key="4">
    <source>
        <dbReference type="Proteomes" id="UP000182114"/>
    </source>
</evidence>
<dbReference type="InterPro" id="IPR011059">
    <property type="entry name" value="Metal-dep_hydrolase_composite"/>
</dbReference>
<gene>
    <name evidence="3" type="ORF">SAMN04487992_11530</name>
</gene>
<dbReference type="RefSeq" id="WP_074539342.1">
    <property type="nucleotide sequence ID" value="NZ_FNBD01000015.1"/>
</dbReference>
<dbReference type="Proteomes" id="UP000182114">
    <property type="component" value="Unassembled WGS sequence"/>
</dbReference>
<dbReference type="Pfam" id="PF07969">
    <property type="entry name" value="Amidohydro_3"/>
    <property type="match status" value="1"/>
</dbReference>
<organism evidence="3 4">
    <name type="scientific">Cellulophaga baltica</name>
    <dbReference type="NCBI Taxonomy" id="76594"/>
    <lineage>
        <taxon>Bacteria</taxon>
        <taxon>Pseudomonadati</taxon>
        <taxon>Bacteroidota</taxon>
        <taxon>Flavobacteriia</taxon>
        <taxon>Flavobacteriales</taxon>
        <taxon>Flavobacteriaceae</taxon>
        <taxon>Cellulophaga</taxon>
    </lineage>
</organism>
<dbReference type="Gene3D" id="2.30.40.10">
    <property type="entry name" value="Urease, subunit C, domain 1"/>
    <property type="match status" value="1"/>
</dbReference>
<keyword evidence="1" id="KW-0732">Signal</keyword>
<feature type="chain" id="PRO_5010212420" description="Amidohydrolase 3 domain-containing protein" evidence="1">
    <location>
        <begin position="29"/>
        <end position="551"/>
    </location>
</feature>
<evidence type="ECO:0000313" key="3">
    <source>
        <dbReference type="EMBL" id="SDF43558.1"/>
    </source>
</evidence>
<keyword evidence="4" id="KW-1185">Reference proteome</keyword>
<feature type="signal peptide" evidence="1">
    <location>
        <begin position="1"/>
        <end position="28"/>
    </location>
</feature>
<accession>A0A1G7L255</accession>
<dbReference type="GO" id="GO:0016810">
    <property type="term" value="F:hydrolase activity, acting on carbon-nitrogen (but not peptide) bonds"/>
    <property type="evidence" value="ECO:0007669"/>
    <property type="project" value="InterPro"/>
</dbReference>
<evidence type="ECO:0000259" key="2">
    <source>
        <dbReference type="Pfam" id="PF07969"/>
    </source>
</evidence>
<proteinExistence type="predicted"/>
<dbReference type="Gene3D" id="3.20.20.140">
    <property type="entry name" value="Metal-dependent hydrolases"/>
    <property type="match status" value="1"/>
</dbReference>
<name>A0A1G7L255_9FLAO</name>
<dbReference type="InterPro" id="IPR013108">
    <property type="entry name" value="Amidohydro_3"/>
</dbReference>
<dbReference type="AlphaFoldDB" id="A0A1G7L255"/>
<reference evidence="4" key="1">
    <citation type="submission" date="2016-10" db="EMBL/GenBank/DDBJ databases">
        <authorList>
            <person name="Varghese N."/>
            <person name="Submissions S."/>
        </authorList>
    </citation>
    <scope>NUCLEOTIDE SEQUENCE [LARGE SCALE GENOMIC DNA]</scope>
    <source>
        <strain evidence="4">DSM 24729</strain>
    </source>
</reference>
<dbReference type="PANTHER" id="PTHR22642:SF2">
    <property type="entry name" value="PROTEIN LONG AFTER FAR-RED 3"/>
    <property type="match status" value="1"/>
</dbReference>
<dbReference type="EMBL" id="FNBD01000015">
    <property type="protein sequence ID" value="SDF43558.1"/>
    <property type="molecule type" value="Genomic_DNA"/>
</dbReference>
<dbReference type="PROSITE" id="PS51257">
    <property type="entry name" value="PROKAR_LIPOPROTEIN"/>
    <property type="match status" value="1"/>
</dbReference>